<dbReference type="EMBL" id="KL367540">
    <property type="protein sequence ID" value="KFD65337.1"/>
    <property type="molecule type" value="Genomic_DNA"/>
</dbReference>
<feature type="non-terminal residue" evidence="2">
    <location>
        <position position="97"/>
    </location>
</feature>
<feature type="region of interest" description="Disordered" evidence="1">
    <location>
        <begin position="38"/>
        <end position="61"/>
    </location>
</feature>
<evidence type="ECO:0000313" key="2">
    <source>
        <dbReference type="EMBL" id="KFD65337.1"/>
    </source>
</evidence>
<reference evidence="2" key="1">
    <citation type="journal article" date="2014" name="Nat. Genet.">
        <title>Genome and transcriptome of the porcine whipworm Trichuris suis.</title>
        <authorList>
            <person name="Jex A.R."/>
            <person name="Nejsum P."/>
            <person name="Schwarz E.M."/>
            <person name="Hu L."/>
            <person name="Young N.D."/>
            <person name="Hall R.S."/>
            <person name="Korhonen P.K."/>
            <person name="Liao S."/>
            <person name="Thamsborg S."/>
            <person name="Xia J."/>
            <person name="Xu P."/>
            <person name="Wang S."/>
            <person name="Scheerlinck J.P."/>
            <person name="Hofmann A."/>
            <person name="Sternberg P.W."/>
            <person name="Wang J."/>
            <person name="Gasser R.B."/>
        </authorList>
    </citation>
    <scope>NUCLEOTIDE SEQUENCE [LARGE SCALE GENOMIC DNA]</scope>
    <source>
        <strain evidence="2">DCEP-RM93F</strain>
    </source>
</reference>
<gene>
    <name evidence="2" type="ORF">M514_22497</name>
</gene>
<accession>A0A085N791</accession>
<protein>
    <submittedName>
        <fullName evidence="2">Uncharacterized protein</fullName>
    </submittedName>
</protein>
<dbReference type="AlphaFoldDB" id="A0A085N791"/>
<sequence length="97" mass="10540">MPFGAVGAPEADKTHFRLGRDQQARFLQLSLLSRTQCTHTHAAGRSPNGMRDVDDDDVGPKQTVQSHLHTVNVGERNELLVSDSAVVAVFSKDGKSK</sequence>
<dbReference type="Proteomes" id="UP000030758">
    <property type="component" value="Unassembled WGS sequence"/>
</dbReference>
<organism evidence="2">
    <name type="scientific">Trichuris suis</name>
    <name type="common">pig whipworm</name>
    <dbReference type="NCBI Taxonomy" id="68888"/>
    <lineage>
        <taxon>Eukaryota</taxon>
        <taxon>Metazoa</taxon>
        <taxon>Ecdysozoa</taxon>
        <taxon>Nematoda</taxon>
        <taxon>Enoplea</taxon>
        <taxon>Dorylaimia</taxon>
        <taxon>Trichinellida</taxon>
        <taxon>Trichuridae</taxon>
        <taxon>Trichuris</taxon>
    </lineage>
</organism>
<proteinExistence type="predicted"/>
<name>A0A085N791_9BILA</name>
<evidence type="ECO:0000256" key="1">
    <source>
        <dbReference type="SAM" id="MobiDB-lite"/>
    </source>
</evidence>